<evidence type="ECO:0000256" key="5">
    <source>
        <dbReference type="ARBA" id="ARBA00022989"/>
    </source>
</evidence>
<evidence type="ECO:0000256" key="7">
    <source>
        <dbReference type="ARBA" id="ARBA00023157"/>
    </source>
</evidence>
<evidence type="ECO:0000256" key="2">
    <source>
        <dbReference type="ARBA" id="ARBA00009657"/>
    </source>
</evidence>
<accession>A0ABP0FJR5</accession>
<feature type="transmembrane region" description="Helical" evidence="8">
    <location>
        <begin position="325"/>
        <end position="343"/>
    </location>
</feature>
<keyword evidence="6 8" id="KW-0472">Membrane</keyword>
<dbReference type="PROSITE" id="PS50850">
    <property type="entry name" value="MFS"/>
    <property type="match status" value="1"/>
</dbReference>
<dbReference type="NCBIfam" id="TIGR00805">
    <property type="entry name" value="oat"/>
    <property type="match status" value="1"/>
</dbReference>
<gene>
    <name evidence="11" type="ORF">CVLEPA_LOCUS10132</name>
</gene>
<dbReference type="InterPro" id="IPR002350">
    <property type="entry name" value="Kazal_dom"/>
</dbReference>
<feature type="transmembrane region" description="Helical" evidence="8">
    <location>
        <begin position="249"/>
        <end position="273"/>
    </location>
</feature>
<evidence type="ECO:0000256" key="6">
    <source>
        <dbReference type="ARBA" id="ARBA00023136"/>
    </source>
</evidence>
<feature type="transmembrane region" description="Helical" evidence="8">
    <location>
        <begin position="115"/>
        <end position="137"/>
    </location>
</feature>
<proteinExistence type="inferred from homology"/>
<dbReference type="SUPFAM" id="SSF100895">
    <property type="entry name" value="Kazal-type serine protease inhibitors"/>
    <property type="match status" value="1"/>
</dbReference>
<dbReference type="Pfam" id="PF03137">
    <property type="entry name" value="OATP"/>
    <property type="match status" value="1"/>
</dbReference>
<dbReference type="Proteomes" id="UP001642483">
    <property type="component" value="Unassembled WGS sequence"/>
</dbReference>
<keyword evidence="5 8" id="KW-1133">Transmembrane helix</keyword>
<keyword evidence="8" id="KW-0813">Transport</keyword>
<keyword evidence="7" id="KW-1015">Disulfide bond</keyword>
<dbReference type="PANTHER" id="PTHR11388:SF100">
    <property type="entry name" value="SOLUTE CARRIER ORGANIC ANION TRANSPORTER FAMILY MEMBER 4A1"/>
    <property type="match status" value="1"/>
</dbReference>
<feature type="transmembrane region" description="Helical" evidence="8">
    <location>
        <begin position="87"/>
        <end position="108"/>
    </location>
</feature>
<feature type="domain" description="Major facilitator superfamily (MFS) profile" evidence="9">
    <location>
        <begin position="49"/>
        <end position="624"/>
    </location>
</feature>
<dbReference type="SUPFAM" id="SSF103473">
    <property type="entry name" value="MFS general substrate transporter"/>
    <property type="match status" value="2"/>
</dbReference>
<dbReference type="Pfam" id="PF07648">
    <property type="entry name" value="Kazal_2"/>
    <property type="match status" value="1"/>
</dbReference>
<feature type="transmembrane region" description="Helical" evidence="8">
    <location>
        <begin position="48"/>
        <end position="75"/>
    </location>
</feature>
<feature type="transmembrane region" description="Helical" evidence="8">
    <location>
        <begin position="205"/>
        <end position="229"/>
    </location>
</feature>
<name>A0ABP0FJR5_CLALP</name>
<feature type="transmembrane region" description="Helical" evidence="8">
    <location>
        <begin position="516"/>
        <end position="540"/>
    </location>
</feature>
<evidence type="ECO:0000259" key="10">
    <source>
        <dbReference type="PROSITE" id="PS51465"/>
    </source>
</evidence>
<feature type="transmembrane region" description="Helical" evidence="8">
    <location>
        <begin position="604"/>
        <end position="626"/>
    </location>
</feature>
<dbReference type="InterPro" id="IPR036058">
    <property type="entry name" value="Kazal_dom_sf"/>
</dbReference>
<keyword evidence="4 8" id="KW-0812">Transmembrane</keyword>
<organism evidence="11 12">
    <name type="scientific">Clavelina lepadiformis</name>
    <name type="common">Light-bulb sea squirt</name>
    <name type="synonym">Ascidia lepadiformis</name>
    <dbReference type="NCBI Taxonomy" id="159417"/>
    <lineage>
        <taxon>Eukaryota</taxon>
        <taxon>Metazoa</taxon>
        <taxon>Chordata</taxon>
        <taxon>Tunicata</taxon>
        <taxon>Ascidiacea</taxon>
        <taxon>Aplousobranchia</taxon>
        <taxon>Clavelinidae</taxon>
        <taxon>Clavelina</taxon>
    </lineage>
</organism>
<protein>
    <recommendedName>
        <fullName evidence="8">Solute carrier organic anion transporter family member</fullName>
    </recommendedName>
</protein>
<dbReference type="EMBL" id="CAWYQH010000068">
    <property type="protein sequence ID" value="CAK8679887.1"/>
    <property type="molecule type" value="Genomic_DNA"/>
</dbReference>
<keyword evidence="12" id="KW-1185">Reference proteome</keyword>
<comment type="similarity">
    <text evidence="2 8">Belongs to the organo anion transporter (TC 2.A.60) family.</text>
</comment>
<evidence type="ECO:0000313" key="12">
    <source>
        <dbReference type="Proteomes" id="UP001642483"/>
    </source>
</evidence>
<evidence type="ECO:0000256" key="1">
    <source>
        <dbReference type="ARBA" id="ARBA00004651"/>
    </source>
</evidence>
<dbReference type="Gene3D" id="1.20.1250.20">
    <property type="entry name" value="MFS general substrate transporter like domains"/>
    <property type="match status" value="1"/>
</dbReference>
<feature type="transmembrane region" description="Helical" evidence="8">
    <location>
        <begin position="552"/>
        <end position="571"/>
    </location>
</feature>
<feature type="transmembrane region" description="Helical" evidence="8">
    <location>
        <begin position="363"/>
        <end position="384"/>
    </location>
</feature>
<evidence type="ECO:0000256" key="4">
    <source>
        <dbReference type="ARBA" id="ARBA00022692"/>
    </source>
</evidence>
<comment type="subcellular location">
    <subcellularLocation>
        <location evidence="1 8">Cell membrane</location>
        <topology evidence="1 8">Multi-pass membrane protein</topology>
    </subcellularLocation>
</comment>
<feature type="domain" description="Kazal-like" evidence="10">
    <location>
        <begin position="440"/>
        <end position="495"/>
    </location>
</feature>
<dbReference type="PANTHER" id="PTHR11388">
    <property type="entry name" value="ORGANIC ANION TRANSPORTER"/>
    <property type="match status" value="1"/>
</dbReference>
<feature type="transmembrane region" description="Helical" evidence="8">
    <location>
        <begin position="396"/>
        <end position="413"/>
    </location>
</feature>
<evidence type="ECO:0000256" key="3">
    <source>
        <dbReference type="ARBA" id="ARBA00022475"/>
    </source>
</evidence>
<dbReference type="InterPro" id="IPR004156">
    <property type="entry name" value="OATP"/>
</dbReference>
<reference evidence="11 12" key="1">
    <citation type="submission" date="2024-02" db="EMBL/GenBank/DDBJ databases">
        <authorList>
            <person name="Daric V."/>
            <person name="Darras S."/>
        </authorList>
    </citation>
    <scope>NUCLEOTIDE SEQUENCE [LARGE SCALE GENOMIC DNA]</scope>
</reference>
<sequence>MTSSSSSLSYDELINNSDHETCGFEVGCNAKRKRFPFKFLQCFATPKYALGFLCLASLGQGFVTSGLLSVVISTLEKRFHLQSTETGFIASSYDIASFLSVLFITYIGGRGHKPLWIGWGIFLLGLGSLVFTLPHFLAPTYSFGVVEHNVCNATTSNTECTVSGLRYYMSFFIIAQLLHGAGGTTLFSLGVTYLDENVPQAHSSLYHGIYFACSVLGPAFGFLLGGRFLKTYTDITTSVSITEDSSLWIGAWWFGFLIGGIVIIVMSFPILMFPKQLPGTAGLRVNRETEMHQDKMAIQVASDNSFGHRLGDVWRSVVLLMRNPTYLMVSLAISFDAGLVLSLTTFGPKYLESMFGVTPTEAALYFGVLAILAGASGQLIGGVVVTKAKLTVSGMLKFCALSSAVAACTTAIFTKTCSDTKFAGGTVPYPKNMNATLSPYNHTSSCNAGCRCDTDAYDPICGKDGITYYSPCFAGCTSHTNAHGTEVYSNCSCIASNIATAVQGKCNNQTCHSLPLFLAIFFIAIFATFLPGTPAIQAILRVVPFTQRSFAIGIKFVFVRLVGSIPGPIIFGKVLDLACVVWSTECGNRGSCELYKNENLASHMATLIAVLKLLVTFLLVTAWLVYKPPPESALDAVDQVSFTRTIGDNNFGLPTAHGAGGGIGEVVRQRITNTKYDFVSYKTLREEIDTDI</sequence>
<dbReference type="InterPro" id="IPR020846">
    <property type="entry name" value="MFS_dom"/>
</dbReference>
<dbReference type="CDD" id="cd17403">
    <property type="entry name" value="MFS_SLCO4_OATP4"/>
    <property type="match status" value="1"/>
</dbReference>
<evidence type="ECO:0000259" key="9">
    <source>
        <dbReference type="PROSITE" id="PS50850"/>
    </source>
</evidence>
<keyword evidence="8" id="KW-0406">Ion transport</keyword>
<dbReference type="PROSITE" id="PS51465">
    <property type="entry name" value="KAZAL_2"/>
    <property type="match status" value="1"/>
</dbReference>
<evidence type="ECO:0000313" key="11">
    <source>
        <dbReference type="EMBL" id="CAK8679887.1"/>
    </source>
</evidence>
<feature type="transmembrane region" description="Helical" evidence="8">
    <location>
        <begin position="167"/>
        <end position="193"/>
    </location>
</feature>
<evidence type="ECO:0000256" key="8">
    <source>
        <dbReference type="RuleBase" id="RU362056"/>
    </source>
</evidence>
<comment type="caution">
    <text evidence="11">The sequence shown here is derived from an EMBL/GenBank/DDBJ whole genome shotgun (WGS) entry which is preliminary data.</text>
</comment>
<keyword evidence="3" id="KW-1003">Cell membrane</keyword>
<dbReference type="InterPro" id="IPR036259">
    <property type="entry name" value="MFS_trans_sf"/>
</dbReference>